<evidence type="ECO:0000313" key="2">
    <source>
        <dbReference type="Proteomes" id="UP000183832"/>
    </source>
</evidence>
<gene>
    <name evidence="1" type="primary">putative Glomulin</name>
    <name evidence="1" type="ORF">CLUMA_CG002126</name>
</gene>
<dbReference type="PANTHER" id="PTHR15430">
    <property type="entry name" value="GLOMULIN"/>
    <property type="match status" value="1"/>
</dbReference>
<sequence>MVNAEQLIKLLDFNLLNKHYNNAVKLLDEEQYSQIILSHYSDVIQDVILKHLTSENYANEPTLYGICESIIKLLAEKCHQQGILFEFLEIIETVKDDDVFTSILKGLQVIILNQSERQSRALEYCLNSIEDYILDLPIPSNLLKNIEEEEGKILENDEQVRRVLLMYMILEKFYEPIVKQIVESKPLDKIFRSRKFNRHNVLFCFILRLLGKPLSFLDLSHDETTNKVKTYSRQVAEDLVNTLCQLHVDVFQLLSYVETRCRWPTKDKIDDDLNDIFLHHEKTPLLQLGMLFYLIIGEGIQSHQFPKIYNPTYIFQMGIYLVNVMITSDDEPIVFKGLKLAQKMIDNITSKLNSDELDIEIHRTFCNSLVKLLMYSPSKRNRQRGLQLLRCYILKFDIEGRYLLIKNILKISDHKGLMGYLTTMYKDIIFEEINTGKLSEYTSGQCLKQIVLEHTCKLNGGVQCDIADSSDQIHSSLNFLRAIFIRDKENVTGVKHLIADLQNGFLSELRSALDLSRAHYHAEIENVKAGKSSDMNEIIQGTEILNDVSEPLNELTNERKLDMLHSALSIFNLIDFQLAAANEVINQVAFTQ</sequence>
<proteinExistence type="predicted"/>
<keyword evidence="2" id="KW-1185">Reference proteome</keyword>
<dbReference type="Pfam" id="PF08568">
    <property type="entry name" value="Kinetochor_Ybp2"/>
    <property type="match status" value="1"/>
</dbReference>
<dbReference type="OrthoDB" id="619536at2759"/>
<dbReference type="GO" id="GO:0005737">
    <property type="term" value="C:cytoplasm"/>
    <property type="evidence" value="ECO:0007669"/>
    <property type="project" value="TreeGrafter"/>
</dbReference>
<dbReference type="GO" id="GO:0055105">
    <property type="term" value="F:ubiquitin-protein transferase inhibitor activity"/>
    <property type="evidence" value="ECO:0007669"/>
    <property type="project" value="TreeGrafter"/>
</dbReference>
<accession>A0A1J1HLR3</accession>
<dbReference type="STRING" id="568069.A0A1J1HLR3"/>
<organism evidence="1 2">
    <name type="scientific">Clunio marinus</name>
    <dbReference type="NCBI Taxonomy" id="568069"/>
    <lineage>
        <taxon>Eukaryota</taxon>
        <taxon>Metazoa</taxon>
        <taxon>Ecdysozoa</taxon>
        <taxon>Arthropoda</taxon>
        <taxon>Hexapoda</taxon>
        <taxon>Insecta</taxon>
        <taxon>Pterygota</taxon>
        <taxon>Neoptera</taxon>
        <taxon>Endopterygota</taxon>
        <taxon>Diptera</taxon>
        <taxon>Nematocera</taxon>
        <taxon>Chironomoidea</taxon>
        <taxon>Chironomidae</taxon>
        <taxon>Clunio</taxon>
    </lineage>
</organism>
<evidence type="ECO:0000313" key="1">
    <source>
        <dbReference type="EMBL" id="CRK88348.1"/>
    </source>
</evidence>
<dbReference type="EMBL" id="CVRI01000006">
    <property type="protein sequence ID" value="CRK88348.1"/>
    <property type="molecule type" value="Genomic_DNA"/>
</dbReference>
<dbReference type="InterPro" id="IPR019516">
    <property type="entry name" value="Glomulin/ALF4"/>
</dbReference>
<reference evidence="1 2" key="1">
    <citation type="submission" date="2015-04" db="EMBL/GenBank/DDBJ databases">
        <authorList>
            <person name="Syromyatnikov M.Y."/>
            <person name="Popov V.N."/>
        </authorList>
    </citation>
    <scope>NUCLEOTIDE SEQUENCE [LARGE SCALE GENOMIC DNA]</scope>
</reference>
<name>A0A1J1HLR3_9DIPT</name>
<dbReference type="AlphaFoldDB" id="A0A1J1HLR3"/>
<dbReference type="Proteomes" id="UP000183832">
    <property type="component" value="Unassembled WGS sequence"/>
</dbReference>
<protein>
    <submittedName>
        <fullName evidence="1">CLUMA_CG002126, isoform A</fullName>
    </submittedName>
</protein>
<dbReference type="InterPro" id="IPR013877">
    <property type="entry name" value="YAP-bd/ALF4/Glomulin"/>
</dbReference>
<dbReference type="PANTHER" id="PTHR15430:SF1">
    <property type="entry name" value="GLOMULIN"/>
    <property type="match status" value="1"/>
</dbReference>